<proteinExistence type="predicted"/>
<gene>
    <name evidence="1" type="ORF">CEXT_107171</name>
</gene>
<dbReference type="Proteomes" id="UP001054945">
    <property type="component" value="Unassembled WGS sequence"/>
</dbReference>
<organism evidence="1 2">
    <name type="scientific">Caerostris extrusa</name>
    <name type="common">Bark spider</name>
    <name type="synonym">Caerostris bankana</name>
    <dbReference type="NCBI Taxonomy" id="172846"/>
    <lineage>
        <taxon>Eukaryota</taxon>
        <taxon>Metazoa</taxon>
        <taxon>Ecdysozoa</taxon>
        <taxon>Arthropoda</taxon>
        <taxon>Chelicerata</taxon>
        <taxon>Arachnida</taxon>
        <taxon>Araneae</taxon>
        <taxon>Araneomorphae</taxon>
        <taxon>Entelegynae</taxon>
        <taxon>Araneoidea</taxon>
        <taxon>Araneidae</taxon>
        <taxon>Caerostris</taxon>
    </lineage>
</organism>
<comment type="caution">
    <text evidence="1">The sequence shown here is derived from an EMBL/GenBank/DDBJ whole genome shotgun (WGS) entry which is preliminary data.</text>
</comment>
<dbReference type="EMBL" id="BPLR01020360">
    <property type="protein sequence ID" value="GIX77845.1"/>
    <property type="molecule type" value="Genomic_DNA"/>
</dbReference>
<sequence length="89" mass="10148">MEHLTPYRMIKGGDVVGWAGLLRSIIPPFARKILEWENLVPFREAKTRAILDRRAHTQLASSETLRKMTFSKMASQVLAPQFCSCKKTS</sequence>
<name>A0AAV4MZD1_CAEEX</name>
<dbReference type="AlphaFoldDB" id="A0AAV4MZD1"/>
<reference evidence="1 2" key="1">
    <citation type="submission" date="2021-06" db="EMBL/GenBank/DDBJ databases">
        <title>Caerostris extrusa draft genome.</title>
        <authorList>
            <person name="Kono N."/>
            <person name="Arakawa K."/>
        </authorList>
    </citation>
    <scope>NUCLEOTIDE SEQUENCE [LARGE SCALE GENOMIC DNA]</scope>
</reference>
<protein>
    <submittedName>
        <fullName evidence="1">Uncharacterized protein</fullName>
    </submittedName>
</protein>
<evidence type="ECO:0000313" key="1">
    <source>
        <dbReference type="EMBL" id="GIX77845.1"/>
    </source>
</evidence>
<accession>A0AAV4MZD1</accession>
<evidence type="ECO:0000313" key="2">
    <source>
        <dbReference type="Proteomes" id="UP001054945"/>
    </source>
</evidence>
<keyword evidence="2" id="KW-1185">Reference proteome</keyword>